<gene>
    <name evidence="1" type="ORF">GBAR_LOCUS21550</name>
</gene>
<keyword evidence="2" id="KW-1185">Reference proteome</keyword>
<accession>A0AA35X3R1</accession>
<protein>
    <submittedName>
        <fullName evidence="1">Uncharacterized protein</fullName>
    </submittedName>
</protein>
<name>A0AA35X3R1_GEOBA</name>
<comment type="caution">
    <text evidence="1">The sequence shown here is derived from an EMBL/GenBank/DDBJ whole genome shotgun (WGS) entry which is preliminary data.</text>
</comment>
<reference evidence="1" key="1">
    <citation type="submission" date="2023-03" db="EMBL/GenBank/DDBJ databases">
        <authorList>
            <person name="Steffen K."/>
            <person name="Cardenas P."/>
        </authorList>
    </citation>
    <scope>NUCLEOTIDE SEQUENCE</scope>
</reference>
<sequence>MSFDLYEKGMKVEATADFEVREVMASPVGSSVRSISTGDAGEVREKRTIGPATWLIVYFDSVKRQINIDQTNIDNIKPA</sequence>
<evidence type="ECO:0000313" key="2">
    <source>
        <dbReference type="Proteomes" id="UP001174909"/>
    </source>
</evidence>
<dbReference type="Proteomes" id="UP001174909">
    <property type="component" value="Unassembled WGS sequence"/>
</dbReference>
<dbReference type="EMBL" id="CASHTH010003003">
    <property type="protein sequence ID" value="CAI8038651.1"/>
    <property type="molecule type" value="Genomic_DNA"/>
</dbReference>
<organism evidence="1 2">
    <name type="scientific">Geodia barretti</name>
    <name type="common">Barrett's horny sponge</name>
    <dbReference type="NCBI Taxonomy" id="519541"/>
    <lineage>
        <taxon>Eukaryota</taxon>
        <taxon>Metazoa</taxon>
        <taxon>Porifera</taxon>
        <taxon>Demospongiae</taxon>
        <taxon>Heteroscleromorpha</taxon>
        <taxon>Tetractinellida</taxon>
        <taxon>Astrophorina</taxon>
        <taxon>Geodiidae</taxon>
        <taxon>Geodia</taxon>
    </lineage>
</organism>
<proteinExistence type="predicted"/>
<dbReference type="AlphaFoldDB" id="A0AA35X3R1"/>
<evidence type="ECO:0000313" key="1">
    <source>
        <dbReference type="EMBL" id="CAI8038651.1"/>
    </source>
</evidence>